<evidence type="ECO:0000313" key="3">
    <source>
        <dbReference type="Proteomes" id="UP001307168"/>
    </source>
</evidence>
<evidence type="ECO:0000256" key="1">
    <source>
        <dbReference type="SAM" id="Phobius"/>
    </source>
</evidence>
<comment type="caution">
    <text evidence="2">The sequence shown here is derived from an EMBL/GenBank/DDBJ whole genome shotgun (WGS) entry which is preliminary data.</text>
</comment>
<feature type="transmembrane region" description="Helical" evidence="1">
    <location>
        <begin position="30"/>
        <end position="46"/>
    </location>
</feature>
<dbReference type="Proteomes" id="UP001307168">
    <property type="component" value="Unassembled WGS sequence"/>
</dbReference>
<keyword evidence="1" id="KW-0812">Transmembrane</keyword>
<protein>
    <submittedName>
        <fullName evidence="2">Uncharacterized protein</fullName>
    </submittedName>
</protein>
<sequence>MLFSLISFISALISFTSENAALLKDHLPTGLKILVPLSLTLYLFAYKERKDITYSYLRSKKNNKKTTFFIILTILISILLYFDHFININSFIFDSILIVSTLLWVFILIKIYLEIFNSINIFYVFDIHINHLTEANKKLVLLLQIQKQTNDLFSNGIMQNSILAMKIWKFYNKLQNRKLISQLNTVDNCMQITSQILISKIKYNLPKDFSTSLKLLIDQLDTFIKNTTRSNFEYITGLNLEKYTEIYHSILRNIELLAEYTAKNGKTQDLEKIITFFKSATVGPYEFTESFYKVYLKTNLINYDDLNTSLKDTQYYYIQSVKSLTNILSDNNYWDDVALLRSLNDLSEEANVNSTGSFSSEEVFTLYTTFLFEAINKNDIRLLTDIVNLMFVHKSTDIASMIRLYLLCSIKAVELGHYKCAGHLIKMIVKNTDEYTLKNAIDDIYSKLYPKKSFSGHEFIDFCSILDQRMVNDFMLSIPFSSVSFNYCFSKLIFIFTLQIRFIIKPQILLLQYDDYDFEESKAYIEDKIIDLHKEYGLVVLKKENLKKKFENKETF</sequence>
<accession>A0AAW9N9R2</accession>
<dbReference type="RefSeq" id="WP_367406040.1">
    <property type="nucleotide sequence ID" value="NZ_JARNBH010000002.1"/>
</dbReference>
<dbReference type="EMBL" id="JARNBH010000002">
    <property type="protein sequence ID" value="MEC0271935.1"/>
    <property type="molecule type" value="Genomic_DNA"/>
</dbReference>
<gene>
    <name evidence="2" type="ORF">P4706_02400</name>
</gene>
<name>A0AAW9N9R2_9BACI</name>
<feature type="transmembrane region" description="Helical" evidence="1">
    <location>
        <begin position="92"/>
        <end position="113"/>
    </location>
</feature>
<keyword evidence="3" id="KW-1185">Reference proteome</keyword>
<keyword evidence="1" id="KW-0472">Membrane</keyword>
<keyword evidence="1" id="KW-1133">Transmembrane helix</keyword>
<reference evidence="2 3" key="1">
    <citation type="submission" date="2023-03" db="EMBL/GenBank/DDBJ databases">
        <title>Bacillus Genome Sequencing.</title>
        <authorList>
            <person name="Dunlap C."/>
        </authorList>
    </citation>
    <scope>NUCLEOTIDE SEQUENCE [LARGE SCALE GENOMIC DNA]</scope>
    <source>
        <strain evidence="2 3">B-41290</strain>
    </source>
</reference>
<organism evidence="2 3">
    <name type="scientific">Peribacillus castrilensis</name>
    <dbReference type="NCBI Taxonomy" id="2897690"/>
    <lineage>
        <taxon>Bacteria</taxon>
        <taxon>Bacillati</taxon>
        <taxon>Bacillota</taxon>
        <taxon>Bacilli</taxon>
        <taxon>Bacillales</taxon>
        <taxon>Bacillaceae</taxon>
        <taxon>Peribacillus</taxon>
    </lineage>
</organism>
<evidence type="ECO:0000313" key="2">
    <source>
        <dbReference type="EMBL" id="MEC0271935.1"/>
    </source>
</evidence>
<feature type="transmembrane region" description="Helical" evidence="1">
    <location>
        <begin position="67"/>
        <end position="86"/>
    </location>
</feature>
<proteinExistence type="predicted"/>
<dbReference type="AlphaFoldDB" id="A0AAW9N9R2"/>